<evidence type="ECO:0000313" key="2">
    <source>
        <dbReference type="EMBL" id="CBI09072.1"/>
    </source>
</evidence>
<accession>E6QPA1</accession>
<feature type="transmembrane region" description="Helical" evidence="1">
    <location>
        <begin position="52"/>
        <end position="70"/>
    </location>
</feature>
<dbReference type="EMBL" id="CABQ01000313">
    <property type="protein sequence ID" value="CBI09072.1"/>
    <property type="molecule type" value="Genomic_DNA"/>
</dbReference>
<gene>
    <name evidence="2" type="ORF">CARN6_2619</name>
</gene>
<feature type="transmembrane region" description="Helical" evidence="1">
    <location>
        <begin position="82"/>
        <end position="103"/>
    </location>
</feature>
<organism evidence="2">
    <name type="scientific">mine drainage metagenome</name>
    <dbReference type="NCBI Taxonomy" id="410659"/>
    <lineage>
        <taxon>unclassified sequences</taxon>
        <taxon>metagenomes</taxon>
        <taxon>ecological metagenomes</taxon>
    </lineage>
</organism>
<sequence length="180" mass="19187">MLAPRDGSPRGVTPLFVHALGNLASLGCAIFAFIAAFVIVITPSRSFGFGRMLGYVIPMMLVADGAWYSWHAIAGIPPRPSPAMIVLLGGLLAAIVAVVTTYIDAQVQQRKKEERVCSGCGCTATTACLVAGDRPTDPIRGCSWVQGSTYCTACIFPEIKIADSVERPAPVSLFDRRRLT</sequence>
<dbReference type="AlphaFoldDB" id="E6QPA1"/>
<keyword evidence="1" id="KW-0472">Membrane</keyword>
<dbReference type="PROSITE" id="PS51257">
    <property type="entry name" value="PROKAR_LIPOPROTEIN"/>
    <property type="match status" value="1"/>
</dbReference>
<comment type="caution">
    <text evidence="2">The sequence shown here is derived from an EMBL/GenBank/DDBJ whole genome shotgun (WGS) entry which is preliminary data.</text>
</comment>
<keyword evidence="1" id="KW-0812">Transmembrane</keyword>
<evidence type="ECO:0000256" key="1">
    <source>
        <dbReference type="SAM" id="Phobius"/>
    </source>
</evidence>
<keyword evidence="1" id="KW-1133">Transmembrane helix</keyword>
<feature type="transmembrane region" description="Helical" evidence="1">
    <location>
        <begin position="20"/>
        <end position="40"/>
    </location>
</feature>
<reference evidence="2" key="1">
    <citation type="submission" date="2009-10" db="EMBL/GenBank/DDBJ databases">
        <title>Diversity of trophic interactions inside an arsenic-rich microbial ecosystem.</title>
        <authorList>
            <person name="Bertin P.N."/>
            <person name="Heinrich-Salmeron A."/>
            <person name="Pelletier E."/>
            <person name="Goulhen-Chollet F."/>
            <person name="Arsene-Ploetze F."/>
            <person name="Gallien S."/>
            <person name="Calteau A."/>
            <person name="Vallenet D."/>
            <person name="Casiot C."/>
            <person name="Chane-Woon-Ming B."/>
            <person name="Giloteaux L."/>
            <person name="Barakat M."/>
            <person name="Bonnefoy V."/>
            <person name="Bruneel O."/>
            <person name="Chandler M."/>
            <person name="Cleiss J."/>
            <person name="Duran R."/>
            <person name="Elbaz-Poulichet F."/>
            <person name="Fonknechten N."/>
            <person name="Lauga B."/>
            <person name="Mornico D."/>
            <person name="Ortet P."/>
            <person name="Schaeffer C."/>
            <person name="Siguier P."/>
            <person name="Alexander Thil Smith A."/>
            <person name="Van Dorsselaer A."/>
            <person name="Weissenbach J."/>
            <person name="Medigue C."/>
            <person name="Le Paslier D."/>
        </authorList>
    </citation>
    <scope>NUCLEOTIDE SEQUENCE</scope>
</reference>
<proteinExistence type="predicted"/>
<name>E6QPA1_9ZZZZ</name>
<protein>
    <submittedName>
        <fullName evidence="2">Uncharacterized protein</fullName>
    </submittedName>
</protein>